<sequence length="229" mass="25742">MGEIYIHRRFIPPIDDPIFSTSRSATLFGTPYKKLPFPMPMKIPLSICCDTCSYYIRRGKTILSRKEQVIGEDCKGSPIYRFRFNCTKCSAPLSIKADHVNLDRVVESGATRMTEEEERQVAVKKRRRVRVRVRVRKAAEEEVVGDAMKSSENKREIAALDDEEVAVKKGRIGEAAEEVGLALNSLENRTFDSKREIAALDGMKSMETDNKKIRAAPSEVSSVLAVGLQ</sequence>
<dbReference type="EnsemblPlants" id="QL11p013055:mrna">
    <property type="protein sequence ID" value="QL11p013055:mrna"/>
    <property type="gene ID" value="QL11p013055"/>
</dbReference>
<dbReference type="Pfam" id="PF04502">
    <property type="entry name" value="Saf4_Yju2"/>
    <property type="match status" value="1"/>
</dbReference>
<evidence type="ECO:0000313" key="2">
    <source>
        <dbReference type="Proteomes" id="UP000594261"/>
    </source>
</evidence>
<accession>A0A7N2MWD0</accession>
<dbReference type="InterPro" id="IPR007590">
    <property type="entry name" value="Saf4/Yju2"/>
</dbReference>
<dbReference type="GO" id="GO:0000398">
    <property type="term" value="P:mRNA splicing, via spliceosome"/>
    <property type="evidence" value="ECO:0007669"/>
    <property type="project" value="InterPro"/>
</dbReference>
<proteinExistence type="predicted"/>
<dbReference type="AlphaFoldDB" id="A0A7N2MWD0"/>
<dbReference type="GeneID" id="115967982"/>
<dbReference type="EMBL" id="LRBV02000011">
    <property type="status" value="NOT_ANNOTATED_CDS"/>
    <property type="molecule type" value="Genomic_DNA"/>
</dbReference>
<protein>
    <recommendedName>
        <fullName evidence="3">Splicing factor YJU2</fullName>
    </recommendedName>
</protein>
<name>A0A7N2MWD0_QUELO</name>
<dbReference type="OrthoDB" id="1617025at2759"/>
<dbReference type="KEGG" id="qlo:115967982"/>
<evidence type="ECO:0008006" key="3">
    <source>
        <dbReference type="Google" id="ProtNLM"/>
    </source>
</evidence>
<evidence type="ECO:0000313" key="1">
    <source>
        <dbReference type="EnsemblPlants" id="QL11p013055:mrna"/>
    </source>
</evidence>
<reference evidence="1" key="2">
    <citation type="submission" date="2021-01" db="UniProtKB">
        <authorList>
            <consortium name="EnsemblPlants"/>
        </authorList>
    </citation>
    <scope>IDENTIFICATION</scope>
</reference>
<reference evidence="1 2" key="1">
    <citation type="journal article" date="2016" name="G3 (Bethesda)">
        <title>First Draft Assembly and Annotation of the Genome of a California Endemic Oak Quercus lobata Nee (Fagaceae).</title>
        <authorList>
            <person name="Sork V.L."/>
            <person name="Fitz-Gibbon S.T."/>
            <person name="Puiu D."/>
            <person name="Crepeau M."/>
            <person name="Gugger P.F."/>
            <person name="Sherman R."/>
            <person name="Stevens K."/>
            <person name="Langley C.H."/>
            <person name="Pellegrini M."/>
            <person name="Salzberg S.L."/>
        </authorList>
    </citation>
    <scope>NUCLEOTIDE SEQUENCE [LARGE SCALE GENOMIC DNA]</scope>
    <source>
        <strain evidence="1 2">cv. SW786</strain>
    </source>
</reference>
<dbReference type="PANTHER" id="PTHR12111:SF1">
    <property type="entry name" value="SPLICING FACTOR YJU2"/>
    <property type="match status" value="1"/>
</dbReference>
<keyword evidence="2" id="KW-1185">Reference proteome</keyword>
<dbReference type="Gramene" id="QL11p013055:mrna">
    <property type="protein sequence ID" value="QL11p013055:mrna"/>
    <property type="gene ID" value="QL11p013055"/>
</dbReference>
<dbReference type="RefSeq" id="XP_030943026.1">
    <property type="nucleotide sequence ID" value="XM_031087166.1"/>
</dbReference>
<gene>
    <name evidence="1" type="primary">LOC115967982</name>
</gene>
<dbReference type="Proteomes" id="UP000594261">
    <property type="component" value="Chromosome 11"/>
</dbReference>
<organism evidence="1 2">
    <name type="scientific">Quercus lobata</name>
    <name type="common">Valley oak</name>
    <dbReference type="NCBI Taxonomy" id="97700"/>
    <lineage>
        <taxon>Eukaryota</taxon>
        <taxon>Viridiplantae</taxon>
        <taxon>Streptophyta</taxon>
        <taxon>Embryophyta</taxon>
        <taxon>Tracheophyta</taxon>
        <taxon>Spermatophyta</taxon>
        <taxon>Magnoliopsida</taxon>
        <taxon>eudicotyledons</taxon>
        <taxon>Gunneridae</taxon>
        <taxon>Pentapetalae</taxon>
        <taxon>rosids</taxon>
        <taxon>fabids</taxon>
        <taxon>Fagales</taxon>
        <taxon>Fagaceae</taxon>
        <taxon>Quercus</taxon>
    </lineage>
</organism>
<dbReference type="InParanoid" id="A0A7N2MWD0"/>
<dbReference type="GO" id="GO:0071006">
    <property type="term" value="C:U2-type catalytic step 1 spliceosome"/>
    <property type="evidence" value="ECO:0007669"/>
    <property type="project" value="TreeGrafter"/>
</dbReference>
<dbReference type="PANTHER" id="PTHR12111">
    <property type="entry name" value="SPLICING FACTOR YJU2"/>
    <property type="match status" value="1"/>
</dbReference>